<sequence>MAVEVARCVLGCLFLFHLATAYEQLVVSDCSKNANHPLKLVNVDFSPMPISMPGTMRVSFNAKALRDLTSSKISLSIYRETWLMNIPVPCIRNIGSCDYDDSCVVLEQMIEEDWLGISKMMGQQIKKMVEDAGKSTACPLRATDIEVRDFEFRLPHIPKPLLFLAGGDYKVRVIVTENASGEELMCTDLKMSLN</sequence>
<keyword evidence="4" id="KW-1185">Reference proteome</keyword>
<evidence type="ECO:0000313" key="4">
    <source>
        <dbReference type="Proteomes" id="UP000085678"/>
    </source>
</evidence>
<dbReference type="InParanoid" id="A0A1S3H440"/>
<dbReference type="GO" id="GO:0005319">
    <property type="term" value="F:lipid transporter activity"/>
    <property type="evidence" value="ECO:0007669"/>
    <property type="project" value="TreeGrafter"/>
</dbReference>
<feature type="chain" id="PRO_5010383582" evidence="2">
    <location>
        <begin position="22"/>
        <end position="194"/>
    </location>
</feature>
<dbReference type="AlphaFoldDB" id="A0A1S3H440"/>
<dbReference type="Pfam" id="PF02221">
    <property type="entry name" value="E1_DerP2_DerF2"/>
    <property type="match status" value="1"/>
</dbReference>
<feature type="signal peptide" evidence="2">
    <location>
        <begin position="1"/>
        <end position="21"/>
    </location>
</feature>
<keyword evidence="1 2" id="KW-0732">Signal</keyword>
<dbReference type="InterPro" id="IPR003172">
    <property type="entry name" value="ML_dom"/>
</dbReference>
<dbReference type="PANTHER" id="PTHR17357">
    <property type="entry name" value="GM2 GANGLIOSIDE ACTIVATOR PROTEIN"/>
    <property type="match status" value="1"/>
</dbReference>
<proteinExistence type="predicted"/>
<evidence type="ECO:0000256" key="2">
    <source>
        <dbReference type="SAM" id="SignalP"/>
    </source>
</evidence>
<dbReference type="GO" id="GO:0008047">
    <property type="term" value="F:enzyme activator activity"/>
    <property type="evidence" value="ECO:0007669"/>
    <property type="project" value="InterPro"/>
</dbReference>
<gene>
    <name evidence="5" type="primary">LOC106152000</name>
</gene>
<evidence type="ECO:0000313" key="5">
    <source>
        <dbReference type="RefSeq" id="XP_013380905.1"/>
    </source>
</evidence>
<dbReference type="SUPFAM" id="SSF63707">
    <property type="entry name" value="Ganglioside M2 (gm2) activator"/>
    <property type="match status" value="1"/>
</dbReference>
<organism evidence="4 5">
    <name type="scientific">Lingula anatina</name>
    <name type="common">Brachiopod</name>
    <name type="synonym">Lingula unguis</name>
    <dbReference type="NCBI Taxonomy" id="7574"/>
    <lineage>
        <taxon>Eukaryota</taxon>
        <taxon>Metazoa</taxon>
        <taxon>Spiralia</taxon>
        <taxon>Lophotrochozoa</taxon>
        <taxon>Brachiopoda</taxon>
        <taxon>Linguliformea</taxon>
        <taxon>Lingulata</taxon>
        <taxon>Lingulida</taxon>
        <taxon>Linguloidea</taxon>
        <taxon>Lingulidae</taxon>
        <taxon>Lingula</taxon>
    </lineage>
</organism>
<reference evidence="5" key="1">
    <citation type="submission" date="2025-08" db="UniProtKB">
        <authorList>
            <consortium name="RefSeq"/>
        </authorList>
    </citation>
    <scope>IDENTIFICATION</scope>
    <source>
        <tissue evidence="5">Gonads</tissue>
    </source>
</reference>
<protein>
    <submittedName>
        <fullName evidence="5">Ganglioside GM2 activator</fullName>
    </submittedName>
</protein>
<dbReference type="GO" id="GO:0006689">
    <property type="term" value="P:ganglioside catabolic process"/>
    <property type="evidence" value="ECO:0007669"/>
    <property type="project" value="InterPro"/>
</dbReference>
<dbReference type="Gene3D" id="2.70.220.10">
    <property type="entry name" value="Ganglioside GM2 activator"/>
    <property type="match status" value="1"/>
</dbReference>
<evidence type="ECO:0000259" key="3">
    <source>
        <dbReference type="Pfam" id="PF02221"/>
    </source>
</evidence>
<feature type="domain" description="MD-2-related lipid-recognition" evidence="3">
    <location>
        <begin position="26"/>
        <end position="192"/>
    </location>
</feature>
<evidence type="ECO:0000256" key="1">
    <source>
        <dbReference type="ARBA" id="ARBA00022729"/>
    </source>
</evidence>
<dbReference type="PANTHER" id="PTHR17357:SF0">
    <property type="entry name" value="GANGLIOSIDE GM2 ACTIVATOR"/>
    <property type="match status" value="1"/>
</dbReference>
<dbReference type="InterPro" id="IPR036846">
    <property type="entry name" value="GM2-AP_sf"/>
</dbReference>
<name>A0A1S3H440_LINAN</name>
<dbReference type="OrthoDB" id="6409159at2759"/>
<dbReference type="InterPro" id="IPR028996">
    <property type="entry name" value="GM2-AP"/>
</dbReference>
<dbReference type="GeneID" id="106152000"/>
<dbReference type="KEGG" id="lak:106152000"/>
<dbReference type="Proteomes" id="UP000085678">
    <property type="component" value="Unplaced"/>
</dbReference>
<dbReference type="GO" id="GO:0009898">
    <property type="term" value="C:cytoplasmic side of plasma membrane"/>
    <property type="evidence" value="ECO:0007669"/>
    <property type="project" value="TreeGrafter"/>
</dbReference>
<accession>A0A1S3H440</accession>
<dbReference type="RefSeq" id="XP_013380905.1">
    <property type="nucleotide sequence ID" value="XM_013525451.1"/>
</dbReference>